<proteinExistence type="predicted"/>
<reference evidence="2" key="1">
    <citation type="submission" date="2020-05" db="EMBL/GenBank/DDBJ databases">
        <authorList>
            <person name="Chiriac C."/>
            <person name="Salcher M."/>
            <person name="Ghai R."/>
            <person name="Kavagutti S V."/>
        </authorList>
    </citation>
    <scope>NUCLEOTIDE SEQUENCE</scope>
</reference>
<dbReference type="EMBL" id="LR797239">
    <property type="protein sequence ID" value="CAB4195894.1"/>
    <property type="molecule type" value="Genomic_DNA"/>
</dbReference>
<organism evidence="2">
    <name type="scientific">uncultured Caudovirales phage</name>
    <dbReference type="NCBI Taxonomy" id="2100421"/>
    <lineage>
        <taxon>Viruses</taxon>
        <taxon>Duplodnaviria</taxon>
        <taxon>Heunggongvirae</taxon>
        <taxon>Uroviricota</taxon>
        <taxon>Caudoviricetes</taxon>
        <taxon>Peduoviridae</taxon>
        <taxon>Maltschvirus</taxon>
        <taxon>Maltschvirus maltsch</taxon>
    </lineage>
</organism>
<feature type="compositionally biased region" description="Gly residues" evidence="1">
    <location>
        <begin position="36"/>
        <end position="45"/>
    </location>
</feature>
<name>A0A6J5RVA6_9CAUD</name>
<evidence type="ECO:0000313" key="3">
    <source>
        <dbReference type="EMBL" id="CAB4204966.1"/>
    </source>
</evidence>
<protein>
    <submittedName>
        <fullName evidence="2">Uncharacterized protein</fullName>
    </submittedName>
</protein>
<dbReference type="EMBL" id="LR797355">
    <property type="protein sequence ID" value="CAB4204966.1"/>
    <property type="molecule type" value="Genomic_DNA"/>
</dbReference>
<sequence>MARGDRLPGHFALGGSGHRAPGVGGAQGRPEMGQGDTIGGRVVGS</sequence>
<feature type="region of interest" description="Disordered" evidence="1">
    <location>
        <begin position="1"/>
        <end position="45"/>
    </location>
</feature>
<evidence type="ECO:0000313" key="2">
    <source>
        <dbReference type="EMBL" id="CAB4195894.1"/>
    </source>
</evidence>
<gene>
    <name evidence="2" type="ORF">UFOVP1287_38</name>
    <name evidence="3" type="ORF">UFOVP1408_2</name>
</gene>
<feature type="compositionally biased region" description="Gly residues" evidence="1">
    <location>
        <begin position="12"/>
        <end position="27"/>
    </location>
</feature>
<evidence type="ECO:0000256" key="1">
    <source>
        <dbReference type="SAM" id="MobiDB-lite"/>
    </source>
</evidence>
<accession>A0A6J5RVA6</accession>